<comment type="similarity">
    <text evidence="1">Belongs to the LysR transcriptional regulatory family.</text>
</comment>
<dbReference type="FunFam" id="1.10.10.10:FF:000001">
    <property type="entry name" value="LysR family transcriptional regulator"/>
    <property type="match status" value="1"/>
</dbReference>
<dbReference type="Pfam" id="PF03466">
    <property type="entry name" value="LysR_substrate"/>
    <property type="match status" value="1"/>
</dbReference>
<evidence type="ECO:0000256" key="4">
    <source>
        <dbReference type="ARBA" id="ARBA00023163"/>
    </source>
</evidence>
<proteinExistence type="inferred from homology"/>
<dbReference type="GO" id="GO:0032993">
    <property type="term" value="C:protein-DNA complex"/>
    <property type="evidence" value="ECO:0007669"/>
    <property type="project" value="TreeGrafter"/>
</dbReference>
<keyword evidence="4" id="KW-0804">Transcription</keyword>
<name>A0A4Q7L3M4_9PSEU</name>
<dbReference type="SUPFAM" id="SSF53850">
    <property type="entry name" value="Periplasmic binding protein-like II"/>
    <property type="match status" value="1"/>
</dbReference>
<dbReference type="GO" id="GO:0003700">
    <property type="term" value="F:DNA-binding transcription factor activity"/>
    <property type="evidence" value="ECO:0007669"/>
    <property type="project" value="InterPro"/>
</dbReference>
<keyword evidence="7" id="KW-1185">Reference proteome</keyword>
<dbReference type="PANTHER" id="PTHR30346">
    <property type="entry name" value="TRANSCRIPTIONAL DUAL REGULATOR HCAR-RELATED"/>
    <property type="match status" value="1"/>
</dbReference>
<dbReference type="InterPro" id="IPR000847">
    <property type="entry name" value="LysR_HTH_N"/>
</dbReference>
<organism evidence="6 7">
    <name type="scientific">Herbihabitans rhizosphaerae</name>
    <dbReference type="NCBI Taxonomy" id="1872711"/>
    <lineage>
        <taxon>Bacteria</taxon>
        <taxon>Bacillati</taxon>
        <taxon>Actinomycetota</taxon>
        <taxon>Actinomycetes</taxon>
        <taxon>Pseudonocardiales</taxon>
        <taxon>Pseudonocardiaceae</taxon>
        <taxon>Herbihabitans</taxon>
    </lineage>
</organism>
<dbReference type="InterPro" id="IPR005119">
    <property type="entry name" value="LysR_subst-bd"/>
</dbReference>
<dbReference type="Gene3D" id="3.40.190.10">
    <property type="entry name" value="Periplasmic binding protein-like II"/>
    <property type="match status" value="2"/>
</dbReference>
<keyword evidence="3" id="KW-0238">DNA-binding</keyword>
<dbReference type="InterPro" id="IPR036388">
    <property type="entry name" value="WH-like_DNA-bd_sf"/>
</dbReference>
<dbReference type="Gene3D" id="1.10.10.10">
    <property type="entry name" value="Winged helix-like DNA-binding domain superfamily/Winged helix DNA-binding domain"/>
    <property type="match status" value="1"/>
</dbReference>
<evidence type="ECO:0000313" key="7">
    <source>
        <dbReference type="Proteomes" id="UP000294257"/>
    </source>
</evidence>
<evidence type="ECO:0000313" key="6">
    <source>
        <dbReference type="EMBL" id="RZS44208.1"/>
    </source>
</evidence>
<keyword evidence="2" id="KW-0805">Transcription regulation</keyword>
<sequence length="306" mass="33203">MDRLETRELHYFVAVAEELHFGRAARRIGIAQPPLSRAIRQLERRLGVRLLDRTSRKVELTPAGATLLHEGRKALEAVAAAGRRARRMGRDEPRLVVVTKPGGDGGMLPDILDAYAREPGALPVEPVLCGVGEQAALLRDGRADVGLLHRPYDDMSGFDTEDLRIERPVLIVPRQHRLAGRESVRMRDLEGEPMPRWPNMPDDGSDRPLVRDAAQLLGLITLGRVVAVLPESAQTDLNRELVAVPVSDGQSSTIVVAWPERSSSLAVAAFVRAAVAVAESTVDDHEPSVATISASVSVSSSRASRA</sequence>
<dbReference type="InterPro" id="IPR036390">
    <property type="entry name" value="WH_DNA-bd_sf"/>
</dbReference>
<dbReference type="PRINTS" id="PR00039">
    <property type="entry name" value="HTHLYSR"/>
</dbReference>
<dbReference type="RefSeq" id="WP_130341922.1">
    <property type="nucleotide sequence ID" value="NZ_SGWQ01000001.1"/>
</dbReference>
<dbReference type="EMBL" id="SGWQ01000001">
    <property type="protein sequence ID" value="RZS44208.1"/>
    <property type="molecule type" value="Genomic_DNA"/>
</dbReference>
<reference evidence="6 7" key="1">
    <citation type="submission" date="2019-02" db="EMBL/GenBank/DDBJ databases">
        <title>Genomic Encyclopedia of Type Strains, Phase IV (KMG-IV): sequencing the most valuable type-strain genomes for metagenomic binning, comparative biology and taxonomic classification.</title>
        <authorList>
            <person name="Goeker M."/>
        </authorList>
    </citation>
    <scope>NUCLEOTIDE SEQUENCE [LARGE SCALE GENOMIC DNA]</scope>
    <source>
        <strain evidence="6 7">DSM 101727</strain>
    </source>
</reference>
<dbReference type="PROSITE" id="PS50931">
    <property type="entry name" value="HTH_LYSR"/>
    <property type="match status" value="1"/>
</dbReference>
<dbReference type="SUPFAM" id="SSF46785">
    <property type="entry name" value="Winged helix' DNA-binding domain"/>
    <property type="match status" value="1"/>
</dbReference>
<dbReference type="Pfam" id="PF00126">
    <property type="entry name" value="HTH_1"/>
    <property type="match status" value="1"/>
</dbReference>
<evidence type="ECO:0000256" key="1">
    <source>
        <dbReference type="ARBA" id="ARBA00009437"/>
    </source>
</evidence>
<dbReference type="GO" id="GO:0003677">
    <property type="term" value="F:DNA binding"/>
    <property type="evidence" value="ECO:0007669"/>
    <property type="project" value="UniProtKB-KW"/>
</dbReference>
<comment type="caution">
    <text evidence="6">The sequence shown here is derived from an EMBL/GenBank/DDBJ whole genome shotgun (WGS) entry which is preliminary data.</text>
</comment>
<dbReference type="Proteomes" id="UP000294257">
    <property type="component" value="Unassembled WGS sequence"/>
</dbReference>
<feature type="domain" description="HTH lysR-type" evidence="5">
    <location>
        <begin position="4"/>
        <end position="61"/>
    </location>
</feature>
<accession>A0A4Q7L3M4</accession>
<gene>
    <name evidence="6" type="ORF">EV193_10183</name>
</gene>
<evidence type="ECO:0000256" key="3">
    <source>
        <dbReference type="ARBA" id="ARBA00023125"/>
    </source>
</evidence>
<evidence type="ECO:0000256" key="2">
    <source>
        <dbReference type="ARBA" id="ARBA00023015"/>
    </source>
</evidence>
<dbReference type="PANTHER" id="PTHR30346:SF0">
    <property type="entry name" value="HCA OPERON TRANSCRIPTIONAL ACTIVATOR HCAR"/>
    <property type="match status" value="1"/>
</dbReference>
<dbReference type="OrthoDB" id="4140098at2"/>
<dbReference type="AlphaFoldDB" id="A0A4Q7L3M4"/>
<protein>
    <submittedName>
        <fullName evidence="6">LysR family transcriptional regulator</fullName>
    </submittedName>
</protein>
<evidence type="ECO:0000259" key="5">
    <source>
        <dbReference type="PROSITE" id="PS50931"/>
    </source>
</evidence>